<evidence type="ECO:0000256" key="1">
    <source>
        <dbReference type="SAM" id="MobiDB-lite"/>
    </source>
</evidence>
<name>A0A068S499_9FUNG</name>
<keyword evidence="3" id="KW-1185">Reference proteome</keyword>
<feature type="region of interest" description="Disordered" evidence="1">
    <location>
        <begin position="69"/>
        <end position="95"/>
    </location>
</feature>
<evidence type="ECO:0000313" key="2">
    <source>
        <dbReference type="EMBL" id="CDH57094.1"/>
    </source>
</evidence>
<comment type="caution">
    <text evidence="2">The sequence shown here is derived from an EMBL/GenBank/DDBJ whole genome shotgun (WGS) entry which is preliminary data.</text>
</comment>
<protein>
    <submittedName>
        <fullName evidence="2">Uncharacterized protein</fullName>
    </submittedName>
</protein>
<feature type="compositionally biased region" description="Basic and acidic residues" evidence="1">
    <location>
        <begin position="84"/>
        <end position="94"/>
    </location>
</feature>
<dbReference type="OrthoDB" id="2235387at2759"/>
<gene>
    <name evidence="2" type="ORF">LCOR_08079.1</name>
</gene>
<sequence length="163" mass="18832">MSSLKETTATTYYENDQQQYLNEEDHSGGIYFTDHSVAKDNTTAALEWMDDNYYYEDDHDPYAFYDQILNNGGGDDDEDMYDLEGQREEQHHQGEQTTYDYRQDALLHLVVGVQSYLSDLSCSGLSNDQQDSPLNDLQYKMYTYLKRRAHDMGVIAENPVSSS</sequence>
<organism evidence="2 3">
    <name type="scientific">Lichtheimia corymbifera JMRC:FSU:9682</name>
    <dbReference type="NCBI Taxonomy" id="1263082"/>
    <lineage>
        <taxon>Eukaryota</taxon>
        <taxon>Fungi</taxon>
        <taxon>Fungi incertae sedis</taxon>
        <taxon>Mucoromycota</taxon>
        <taxon>Mucoromycotina</taxon>
        <taxon>Mucoromycetes</taxon>
        <taxon>Mucorales</taxon>
        <taxon>Lichtheimiaceae</taxon>
        <taxon>Lichtheimia</taxon>
    </lineage>
</organism>
<dbReference type="Proteomes" id="UP000027586">
    <property type="component" value="Unassembled WGS sequence"/>
</dbReference>
<dbReference type="AlphaFoldDB" id="A0A068S499"/>
<dbReference type="VEuPathDB" id="FungiDB:LCOR_08079.1"/>
<reference evidence="2" key="1">
    <citation type="submission" date="2013-08" db="EMBL/GenBank/DDBJ databases">
        <title>Gene expansion shapes genome architecture in the human pathogen Lichtheimia corymbifera: an evolutionary genomics analysis in the ancient terrestrial Mucorales (Mucoromycotina).</title>
        <authorList>
            <person name="Schwartze V.U."/>
            <person name="Winter S."/>
            <person name="Shelest E."/>
            <person name="Marcet-Houben M."/>
            <person name="Horn F."/>
            <person name="Wehner S."/>
            <person name="Hoffmann K."/>
            <person name="Riege K."/>
            <person name="Sammeth M."/>
            <person name="Nowrousian M."/>
            <person name="Valiante V."/>
            <person name="Linde J."/>
            <person name="Jacobsen I.D."/>
            <person name="Marz M."/>
            <person name="Brakhage A.A."/>
            <person name="Gabaldon T."/>
            <person name="Bocker S."/>
            <person name="Voigt K."/>
        </authorList>
    </citation>
    <scope>NUCLEOTIDE SEQUENCE [LARGE SCALE GENOMIC DNA]</scope>
    <source>
        <strain evidence="2">FSU 9682</strain>
    </source>
</reference>
<evidence type="ECO:0000313" key="3">
    <source>
        <dbReference type="Proteomes" id="UP000027586"/>
    </source>
</evidence>
<dbReference type="EMBL" id="CBTN010000043">
    <property type="protein sequence ID" value="CDH57094.1"/>
    <property type="molecule type" value="Genomic_DNA"/>
</dbReference>
<accession>A0A068S499</accession>
<proteinExistence type="predicted"/>